<evidence type="ECO:0000313" key="2">
    <source>
        <dbReference type="Proteomes" id="UP001642900"/>
    </source>
</evidence>
<dbReference type="EMBL" id="JAAKZF010000057">
    <property type="protein sequence ID" value="NGO54579.1"/>
    <property type="molecule type" value="Genomic_DNA"/>
</dbReference>
<accession>A0A6G4WIZ7</accession>
<proteinExistence type="predicted"/>
<gene>
    <name evidence="1" type="ORF">G6N73_26225</name>
</gene>
<name>A0A6G4WIZ7_9HYPH</name>
<protein>
    <submittedName>
        <fullName evidence="1">Uncharacterized protein</fullName>
    </submittedName>
</protein>
<dbReference type="RefSeq" id="WP_165032917.1">
    <property type="nucleotide sequence ID" value="NZ_JAAKZF010000057.1"/>
</dbReference>
<reference evidence="1 2" key="1">
    <citation type="submission" date="2020-02" db="EMBL/GenBank/DDBJ databases">
        <title>Genome sequence of strain CCNWXJ40-4.</title>
        <authorList>
            <person name="Gao J."/>
            <person name="Sun J."/>
        </authorList>
    </citation>
    <scope>NUCLEOTIDE SEQUENCE [LARGE SCALE GENOMIC DNA]</scope>
    <source>
        <strain evidence="1 2">CCNWXJ 40-4</strain>
    </source>
</reference>
<dbReference type="AlphaFoldDB" id="A0A6G4WIZ7"/>
<sequence length="78" mass="8428">MSMMMITNHMAAASKRGSAKAFQWTEHSLRDFAKRLVAATLVVAAVFALLEFAGSRQTAGEIAARADFTASTGRHSLR</sequence>
<keyword evidence="2" id="KW-1185">Reference proteome</keyword>
<dbReference type="Proteomes" id="UP001642900">
    <property type="component" value="Unassembled WGS sequence"/>
</dbReference>
<comment type="caution">
    <text evidence="1">The sequence shown here is derived from an EMBL/GenBank/DDBJ whole genome shotgun (WGS) entry which is preliminary data.</text>
</comment>
<evidence type="ECO:0000313" key="1">
    <source>
        <dbReference type="EMBL" id="NGO54579.1"/>
    </source>
</evidence>
<organism evidence="1 2">
    <name type="scientific">Allomesorhizobium camelthorni</name>
    <dbReference type="NCBI Taxonomy" id="475069"/>
    <lineage>
        <taxon>Bacteria</taxon>
        <taxon>Pseudomonadati</taxon>
        <taxon>Pseudomonadota</taxon>
        <taxon>Alphaproteobacteria</taxon>
        <taxon>Hyphomicrobiales</taxon>
        <taxon>Phyllobacteriaceae</taxon>
        <taxon>Allomesorhizobium</taxon>
    </lineage>
</organism>